<dbReference type="RefSeq" id="WP_251937977.1">
    <property type="nucleotide sequence ID" value="NZ_CP098747.1"/>
</dbReference>
<keyword evidence="2" id="KW-1185">Reference proteome</keyword>
<dbReference type="PROSITE" id="PS51257">
    <property type="entry name" value="PROKAR_LIPOPROTEIN"/>
    <property type="match status" value="1"/>
</dbReference>
<gene>
    <name evidence="1" type="ORF">NBZ79_09610</name>
</gene>
<accession>A0ABY4W7S3</accession>
<dbReference type="EMBL" id="CP098747">
    <property type="protein sequence ID" value="USG63230.1"/>
    <property type="molecule type" value="Genomic_DNA"/>
</dbReference>
<proteinExistence type="predicted"/>
<evidence type="ECO:0000313" key="1">
    <source>
        <dbReference type="EMBL" id="USG63230.1"/>
    </source>
</evidence>
<reference evidence="1" key="1">
    <citation type="submission" date="2022-06" db="EMBL/GenBank/DDBJ databases">
        <title>Sneathiella actinostolidae sp. nov., isolated from a sea anemonein the Western Pacific Ocean.</title>
        <authorList>
            <person name="Wei M.J."/>
        </authorList>
    </citation>
    <scope>NUCLEOTIDE SEQUENCE</scope>
    <source>
        <strain evidence="1">PHK-P5</strain>
    </source>
</reference>
<name>A0ABY4W7S3_9PROT</name>
<sequence length="147" mass="16508">MRFISIVLAFVLLVGCTTSGKKFSETADKLPVSSDKSRVVVYRSTQNALSDDSMSVLDNGKEMGTLNIGEVGIYDTDPGDHIIYTDETGEKGRKAHISMKPGEIYYVKFTVYDNYYLRMVSAVFISDEMTEKNALRDIQVLREQAKE</sequence>
<evidence type="ECO:0000313" key="2">
    <source>
        <dbReference type="Proteomes" id="UP001056291"/>
    </source>
</evidence>
<dbReference type="Proteomes" id="UP001056291">
    <property type="component" value="Chromosome"/>
</dbReference>
<protein>
    <submittedName>
        <fullName evidence="1">DUF2846 domain-containing protein</fullName>
    </submittedName>
</protein>
<organism evidence="1 2">
    <name type="scientific">Sneathiella marina</name>
    <dbReference type="NCBI Taxonomy" id="2950108"/>
    <lineage>
        <taxon>Bacteria</taxon>
        <taxon>Pseudomonadati</taxon>
        <taxon>Pseudomonadota</taxon>
        <taxon>Alphaproteobacteria</taxon>
        <taxon>Sneathiellales</taxon>
        <taxon>Sneathiellaceae</taxon>
        <taxon>Sneathiella</taxon>
    </lineage>
</organism>